<evidence type="ECO:0000256" key="1">
    <source>
        <dbReference type="ARBA" id="ARBA00004651"/>
    </source>
</evidence>
<evidence type="ECO:0000256" key="5">
    <source>
        <dbReference type="ARBA" id="ARBA00022692"/>
    </source>
</evidence>
<evidence type="ECO:0000256" key="8">
    <source>
        <dbReference type="SAM" id="Phobius"/>
    </source>
</evidence>
<dbReference type="GO" id="GO:0005886">
    <property type="term" value="C:plasma membrane"/>
    <property type="evidence" value="ECO:0007669"/>
    <property type="project" value="UniProtKB-SubCell"/>
</dbReference>
<dbReference type="PANTHER" id="PTHR33908:SF11">
    <property type="entry name" value="MEMBRANE PROTEIN"/>
    <property type="match status" value="1"/>
</dbReference>
<feature type="transmembrane region" description="Helical" evidence="8">
    <location>
        <begin position="211"/>
        <end position="231"/>
    </location>
</feature>
<feature type="transmembrane region" description="Helical" evidence="8">
    <location>
        <begin position="278"/>
        <end position="298"/>
    </location>
</feature>
<feature type="domain" description="Glycosyltransferase RgtA/B/C/D-like" evidence="9">
    <location>
        <begin position="71"/>
        <end position="220"/>
    </location>
</feature>
<dbReference type="InterPro" id="IPR050297">
    <property type="entry name" value="LipidA_mod_glycosyltrf_83"/>
</dbReference>
<dbReference type="EMBL" id="MEUM01000010">
    <property type="protein sequence ID" value="OGC43715.1"/>
    <property type="molecule type" value="Genomic_DNA"/>
</dbReference>
<keyword evidence="6 8" id="KW-1133">Transmembrane helix</keyword>
<reference evidence="10 11" key="1">
    <citation type="journal article" date="2016" name="Nat. Commun.">
        <title>Thousands of microbial genomes shed light on interconnected biogeochemical processes in an aquifer system.</title>
        <authorList>
            <person name="Anantharaman K."/>
            <person name="Brown C.T."/>
            <person name="Hug L.A."/>
            <person name="Sharon I."/>
            <person name="Castelle C.J."/>
            <person name="Probst A.J."/>
            <person name="Thomas B.C."/>
            <person name="Singh A."/>
            <person name="Wilkins M.J."/>
            <person name="Karaoz U."/>
            <person name="Brodie E.L."/>
            <person name="Williams K.H."/>
            <person name="Hubbard S.S."/>
            <person name="Banfield J.F."/>
        </authorList>
    </citation>
    <scope>NUCLEOTIDE SEQUENCE [LARGE SCALE GENOMIC DNA]</scope>
</reference>
<feature type="transmembrane region" description="Helical" evidence="8">
    <location>
        <begin position="120"/>
        <end position="137"/>
    </location>
</feature>
<comment type="caution">
    <text evidence="10">The sequence shown here is derived from an EMBL/GenBank/DDBJ whole genome shotgun (WGS) entry which is preliminary data.</text>
</comment>
<evidence type="ECO:0000259" key="9">
    <source>
        <dbReference type="Pfam" id="PF13231"/>
    </source>
</evidence>
<evidence type="ECO:0000256" key="4">
    <source>
        <dbReference type="ARBA" id="ARBA00022679"/>
    </source>
</evidence>
<dbReference type="PANTHER" id="PTHR33908">
    <property type="entry name" value="MANNOSYLTRANSFERASE YKCB-RELATED"/>
    <property type="match status" value="1"/>
</dbReference>
<name>A0A1F4UFI9_UNCW3</name>
<keyword evidence="5 8" id="KW-0812">Transmembrane</keyword>
<protein>
    <recommendedName>
        <fullName evidence="9">Glycosyltransferase RgtA/B/C/D-like domain-containing protein</fullName>
    </recommendedName>
</protein>
<sequence length="514" mass="59063">MYNINKATYMLNEKINKTICRLAILGGIILRVVQFLYRRSLTEGEAPLAMNIIERSFNGLTKTLDYNQAAPIGFLMVEKLFTLMLGTGEIALRLFPLIAGIAALYLFYRLVKQTTDDTAVVFAMILFAVCDHIIYFTSEVKPYSTDVALTLIITLLGYSIIKSKSSVNLKYLLIFSFIAAISFWFSFPAVFIWLGIMSIIFYQLIKKQITWYTLIISAVIPAMSIFLYYLISLRFIANQGSLVNVWQSAFMPLPPRSFADIKWFLFVPLRMFKFPAGFSVYELTLALMCFLTGFIAYIKEKKSILAVLLLPILITMLASGFKIYPFEGRLLLFLTPALLMIISQGLSHIYKSLRSKSMIAAYALLMIFFLYPVGSAAYRLIKPRAPEELRPGLLYILEHQQTDDIIYVYYASENAFKYYTYQLRSIPEHIIGIESRNYWPAYYQDLAKLRGKKRVWVIMSHIARTFGVDEEKLFLAYLDELGQQQKYIQFPGAAVFLYDMSVPINQPILQTPLR</sequence>
<evidence type="ECO:0000256" key="7">
    <source>
        <dbReference type="ARBA" id="ARBA00023136"/>
    </source>
</evidence>
<proteinExistence type="predicted"/>
<evidence type="ECO:0000313" key="11">
    <source>
        <dbReference type="Proteomes" id="UP000177025"/>
    </source>
</evidence>
<keyword evidence="2" id="KW-1003">Cell membrane</keyword>
<dbReference type="Proteomes" id="UP000177025">
    <property type="component" value="Unassembled WGS sequence"/>
</dbReference>
<evidence type="ECO:0000256" key="2">
    <source>
        <dbReference type="ARBA" id="ARBA00022475"/>
    </source>
</evidence>
<accession>A0A1F4UFI9</accession>
<dbReference type="Pfam" id="PF13231">
    <property type="entry name" value="PMT_2"/>
    <property type="match status" value="1"/>
</dbReference>
<feature type="transmembrane region" description="Helical" evidence="8">
    <location>
        <begin position="90"/>
        <end position="108"/>
    </location>
</feature>
<dbReference type="InterPro" id="IPR038731">
    <property type="entry name" value="RgtA/B/C-like"/>
</dbReference>
<evidence type="ECO:0000313" key="10">
    <source>
        <dbReference type="EMBL" id="OGC43715.1"/>
    </source>
</evidence>
<gene>
    <name evidence="10" type="ORF">A2Y85_00195</name>
</gene>
<evidence type="ECO:0000256" key="3">
    <source>
        <dbReference type="ARBA" id="ARBA00022676"/>
    </source>
</evidence>
<evidence type="ECO:0000256" key="6">
    <source>
        <dbReference type="ARBA" id="ARBA00022989"/>
    </source>
</evidence>
<feature type="transmembrane region" description="Helical" evidence="8">
    <location>
        <begin position="143"/>
        <end position="161"/>
    </location>
</feature>
<keyword evidence="7 8" id="KW-0472">Membrane</keyword>
<keyword evidence="3" id="KW-0328">Glycosyltransferase</keyword>
<feature type="transmembrane region" description="Helical" evidence="8">
    <location>
        <begin position="304"/>
        <end position="323"/>
    </location>
</feature>
<dbReference type="GO" id="GO:0016763">
    <property type="term" value="F:pentosyltransferase activity"/>
    <property type="evidence" value="ECO:0007669"/>
    <property type="project" value="TreeGrafter"/>
</dbReference>
<dbReference type="GO" id="GO:0009103">
    <property type="term" value="P:lipopolysaccharide biosynthetic process"/>
    <property type="evidence" value="ECO:0007669"/>
    <property type="project" value="UniProtKB-ARBA"/>
</dbReference>
<comment type="subcellular location">
    <subcellularLocation>
        <location evidence="1">Cell membrane</location>
        <topology evidence="1">Multi-pass membrane protein</topology>
    </subcellularLocation>
</comment>
<keyword evidence="4" id="KW-0808">Transferase</keyword>
<dbReference type="AlphaFoldDB" id="A0A1F4UFI9"/>
<feature type="transmembrane region" description="Helical" evidence="8">
    <location>
        <begin position="173"/>
        <end position="205"/>
    </location>
</feature>
<feature type="transmembrane region" description="Helical" evidence="8">
    <location>
        <begin position="330"/>
        <end position="347"/>
    </location>
</feature>
<feature type="transmembrane region" description="Helical" evidence="8">
    <location>
        <begin position="20"/>
        <end position="37"/>
    </location>
</feature>
<organism evidence="10 11">
    <name type="scientific">candidate division WOR-3 bacterium RBG_13_43_14</name>
    <dbReference type="NCBI Taxonomy" id="1802590"/>
    <lineage>
        <taxon>Bacteria</taxon>
        <taxon>Bacteria division WOR-3</taxon>
    </lineage>
</organism>
<feature type="transmembrane region" description="Helical" evidence="8">
    <location>
        <begin position="359"/>
        <end position="381"/>
    </location>
</feature>